<proteinExistence type="predicted"/>
<reference evidence="1" key="1">
    <citation type="journal article" date="2023" name="G3 (Bethesda)">
        <title>Whole genome assembly and annotation of the endangered Caribbean coral Acropora cervicornis.</title>
        <authorList>
            <person name="Selwyn J.D."/>
            <person name="Vollmer S.V."/>
        </authorList>
    </citation>
    <scope>NUCLEOTIDE SEQUENCE</scope>
    <source>
        <strain evidence="1">K2</strain>
    </source>
</reference>
<keyword evidence="2" id="KW-1185">Reference proteome</keyword>
<name>A0AAD9QV70_ACRCE</name>
<evidence type="ECO:0000313" key="2">
    <source>
        <dbReference type="Proteomes" id="UP001249851"/>
    </source>
</evidence>
<sequence>MLQFAEIHAFLQARLQEAAKKATLRQLHEMLANAQTKLLLQNELAAIVDEGKPMVESTYILEGDGTLAWQCYEQLLIIQNSIHSANLPTLMALSREVSGGNVALAQQYHQYGIAAIRPGWEYFTNTVMGVMGPQVEMFKAARLFSPRHLTQLRPVDVLKSIAFLNGAAMIVNMKNELPRYLARANGIADGVDPIRWWKEKSSSHSGLHQLSLAYCTAFICIVRESIFYSYDRIWSLAGPRPARLHRMLAYASVQ</sequence>
<evidence type="ECO:0000313" key="1">
    <source>
        <dbReference type="EMBL" id="KAK2567990.1"/>
    </source>
</evidence>
<gene>
    <name evidence="1" type="ORF">P5673_007895</name>
</gene>
<protein>
    <submittedName>
        <fullName evidence="1">Uncharacterized protein</fullName>
    </submittedName>
</protein>
<reference evidence="1" key="2">
    <citation type="journal article" date="2023" name="Science">
        <title>Genomic signatures of disease resistance in endangered staghorn corals.</title>
        <authorList>
            <person name="Vollmer S.V."/>
            <person name="Selwyn J.D."/>
            <person name="Despard B.A."/>
            <person name="Roesel C.L."/>
        </authorList>
    </citation>
    <scope>NUCLEOTIDE SEQUENCE</scope>
    <source>
        <strain evidence="1">K2</strain>
    </source>
</reference>
<organism evidence="1 2">
    <name type="scientific">Acropora cervicornis</name>
    <name type="common">Staghorn coral</name>
    <dbReference type="NCBI Taxonomy" id="6130"/>
    <lineage>
        <taxon>Eukaryota</taxon>
        <taxon>Metazoa</taxon>
        <taxon>Cnidaria</taxon>
        <taxon>Anthozoa</taxon>
        <taxon>Hexacorallia</taxon>
        <taxon>Scleractinia</taxon>
        <taxon>Astrocoeniina</taxon>
        <taxon>Acroporidae</taxon>
        <taxon>Acropora</taxon>
    </lineage>
</organism>
<dbReference type="AlphaFoldDB" id="A0AAD9QV70"/>
<dbReference type="EMBL" id="JARQWQ010000013">
    <property type="protein sequence ID" value="KAK2567990.1"/>
    <property type="molecule type" value="Genomic_DNA"/>
</dbReference>
<comment type="caution">
    <text evidence="1">The sequence shown here is derived from an EMBL/GenBank/DDBJ whole genome shotgun (WGS) entry which is preliminary data.</text>
</comment>
<accession>A0AAD9QV70</accession>
<dbReference type="Proteomes" id="UP001249851">
    <property type="component" value="Unassembled WGS sequence"/>
</dbReference>